<dbReference type="RefSeq" id="WP_007250502.1">
    <property type="nucleotide sequence ID" value="NZ_CP047261.1"/>
</dbReference>
<sequence>MPSVQINTSPLLRNFATLMPNTCIQVTTKMGPQTLLRAEFPPADYPVDSDQQLQFLLDLIATSNPGALDLIHEVASRCVEDQRTAIGDLLRSAPNRHNN</sequence>
<evidence type="ECO:0000313" key="2">
    <source>
        <dbReference type="Proteomes" id="UP000003811"/>
    </source>
</evidence>
<gene>
    <name evidence="1" type="ORF">PMA4326_029470</name>
</gene>
<evidence type="ECO:0000313" key="1">
    <source>
        <dbReference type="EMBL" id="QHF00632.1"/>
    </source>
</evidence>
<dbReference type="EMBL" id="CP047261">
    <property type="protein sequence ID" value="QHF00632.1"/>
    <property type="molecule type" value="Genomic_DNA"/>
</dbReference>
<dbReference type="Proteomes" id="UP000003811">
    <property type="component" value="Plasmid pPma4326F"/>
</dbReference>
<accession>A0A8T8CAT5</accession>
<organism evidence="1 2">
    <name type="scientific">Pseudomonas syringae pv. maculicola str. ES4326</name>
    <dbReference type="NCBI Taxonomy" id="629265"/>
    <lineage>
        <taxon>Bacteria</taxon>
        <taxon>Pseudomonadati</taxon>
        <taxon>Pseudomonadota</taxon>
        <taxon>Gammaproteobacteria</taxon>
        <taxon>Pseudomonadales</taxon>
        <taxon>Pseudomonadaceae</taxon>
        <taxon>Pseudomonas</taxon>
    </lineage>
</organism>
<name>A0A8T8CAT5_PSEYM</name>
<keyword evidence="1" id="KW-0614">Plasmid</keyword>
<geneLocation type="plasmid" evidence="1 2">
    <name>pPma4326F</name>
</geneLocation>
<dbReference type="AlphaFoldDB" id="A0A8T8CAT5"/>
<reference evidence="1 2" key="1">
    <citation type="journal article" date="2011" name="PLoS Pathog.">
        <title>Dynamic evolution of pathogenicity revealed by sequencing and comparative genomics of 19 Pseudomonas syringae isolates.</title>
        <authorList>
            <person name="Baltrus D.A."/>
            <person name="Nishimura M.T."/>
            <person name="Romanchuk A."/>
            <person name="Chang J.H."/>
            <person name="Mukhtar M.S."/>
            <person name="Cherkis K."/>
            <person name="Roach J."/>
            <person name="Grant S.R."/>
            <person name="Jones C.D."/>
            <person name="Dangl J.L."/>
        </authorList>
    </citation>
    <scope>NUCLEOTIDE SEQUENCE [LARGE SCALE GENOMIC DNA]</scope>
    <source>
        <strain evidence="1 2">ES4326</strain>
    </source>
</reference>
<protein>
    <submittedName>
        <fullName evidence="1">Uncharacterized protein</fullName>
    </submittedName>
</protein>
<proteinExistence type="predicted"/>